<proteinExistence type="predicted"/>
<name>A0A923HPS2_9BURK</name>
<reference evidence="1" key="1">
    <citation type="submission" date="2020-08" db="EMBL/GenBank/DDBJ databases">
        <title>Novel species isolated from subtropical streams in China.</title>
        <authorList>
            <person name="Lu H."/>
        </authorList>
    </citation>
    <scope>NUCLEOTIDE SEQUENCE</scope>
    <source>
        <strain evidence="1">LX22W</strain>
    </source>
</reference>
<comment type="caution">
    <text evidence="1">The sequence shown here is derived from an EMBL/GenBank/DDBJ whole genome shotgun (WGS) entry which is preliminary data.</text>
</comment>
<dbReference type="Pfam" id="PF08907">
    <property type="entry name" value="DUF1853"/>
    <property type="match status" value="1"/>
</dbReference>
<keyword evidence="2" id="KW-1185">Reference proteome</keyword>
<dbReference type="RefSeq" id="WP_186915250.1">
    <property type="nucleotide sequence ID" value="NZ_JACOFZ010000001.1"/>
</dbReference>
<dbReference type="EMBL" id="JACOFZ010000001">
    <property type="protein sequence ID" value="MBC3880222.1"/>
    <property type="molecule type" value="Genomic_DNA"/>
</dbReference>
<sequence>MQTYQSQFHQEFFQLRDKHVRALAWLLLSPEVLDERASVWNRQLTHLSLPDRSNLKRWLFELDAHPTLLHESLHLHDALRLGHYAENLLAFFFQHEGLLFGKGIQVFDRANHTIGEFDYLLFGGSGLIHLELATKFYLFHRPGHTRHQASLYDYLGPGLNDTLGAKMQKILGKQLALSQHEAAQRLIPQGILAAKALVKGWLFYRSTERDVNAVKGISADHCMGFWWTLSEFQKLAIPFGLILQRLEWLAPAQACADDVMDKDLTMDSLIRHFQIEDRPVMVAVMKRNGDLMQEFCRGFVVPDKWPLQASQLQRTIEML</sequence>
<dbReference type="Proteomes" id="UP000627446">
    <property type="component" value="Unassembled WGS sequence"/>
</dbReference>
<dbReference type="InterPro" id="IPR015003">
    <property type="entry name" value="DUF1853"/>
</dbReference>
<accession>A0A923HPS2</accession>
<organism evidence="1 2">
    <name type="scientific">Undibacterium nitidum</name>
    <dbReference type="NCBI Taxonomy" id="2762298"/>
    <lineage>
        <taxon>Bacteria</taxon>
        <taxon>Pseudomonadati</taxon>
        <taxon>Pseudomonadota</taxon>
        <taxon>Betaproteobacteria</taxon>
        <taxon>Burkholderiales</taxon>
        <taxon>Oxalobacteraceae</taxon>
        <taxon>Undibacterium</taxon>
    </lineage>
</organism>
<evidence type="ECO:0000313" key="2">
    <source>
        <dbReference type="Proteomes" id="UP000627446"/>
    </source>
</evidence>
<gene>
    <name evidence="1" type="ORF">H8K36_02435</name>
</gene>
<dbReference type="AlphaFoldDB" id="A0A923HPS2"/>
<evidence type="ECO:0000313" key="1">
    <source>
        <dbReference type="EMBL" id="MBC3880222.1"/>
    </source>
</evidence>
<protein>
    <submittedName>
        <fullName evidence="1">DUF1853 family protein</fullName>
    </submittedName>
</protein>